<comment type="catalytic activity">
    <reaction evidence="10 11">
        <text>nicotinate beta-D-ribonucleotide + ATP + H(+) = deamido-NAD(+) + diphosphate</text>
        <dbReference type="Rhea" id="RHEA:22860"/>
        <dbReference type="ChEBI" id="CHEBI:15378"/>
        <dbReference type="ChEBI" id="CHEBI:30616"/>
        <dbReference type="ChEBI" id="CHEBI:33019"/>
        <dbReference type="ChEBI" id="CHEBI:57502"/>
        <dbReference type="ChEBI" id="CHEBI:58437"/>
        <dbReference type="EC" id="2.7.7.18"/>
    </reaction>
</comment>
<comment type="function">
    <text evidence="1 11">Catalyzes the reversible adenylation of nicotinate mononucleotide (NaMN) to nicotinic acid adenine dinucleotide (NaAD).</text>
</comment>
<evidence type="ECO:0000256" key="5">
    <source>
        <dbReference type="ARBA" id="ARBA00022679"/>
    </source>
</evidence>
<keyword evidence="5 11" id="KW-0808">Transferase</keyword>
<evidence type="ECO:0000256" key="4">
    <source>
        <dbReference type="ARBA" id="ARBA00022642"/>
    </source>
</evidence>
<evidence type="ECO:0000259" key="12">
    <source>
        <dbReference type="Pfam" id="PF01467"/>
    </source>
</evidence>
<protein>
    <recommendedName>
        <fullName evidence="11">Probable nicotinate-nucleotide adenylyltransferase</fullName>
        <ecNumber evidence="11">2.7.7.18</ecNumber>
    </recommendedName>
    <alternativeName>
        <fullName evidence="11">Deamido-NAD(+) diphosphorylase</fullName>
    </alternativeName>
    <alternativeName>
        <fullName evidence="11">Deamido-NAD(+) pyrophosphorylase</fullName>
    </alternativeName>
    <alternativeName>
        <fullName evidence="11">Nicotinate mononucleotide adenylyltransferase</fullName>
        <shortName evidence="11">NaMN adenylyltransferase</shortName>
    </alternativeName>
</protein>
<comment type="similarity">
    <text evidence="3 11">Belongs to the NadD family.</text>
</comment>
<evidence type="ECO:0000256" key="2">
    <source>
        <dbReference type="ARBA" id="ARBA00005019"/>
    </source>
</evidence>
<evidence type="ECO:0000313" key="13">
    <source>
        <dbReference type="EMBL" id="MDT0594513.1"/>
    </source>
</evidence>
<keyword evidence="7 11" id="KW-0547">Nucleotide-binding</keyword>
<dbReference type="InterPro" id="IPR004821">
    <property type="entry name" value="Cyt_trans-like"/>
</dbReference>
<evidence type="ECO:0000256" key="9">
    <source>
        <dbReference type="ARBA" id="ARBA00023027"/>
    </source>
</evidence>
<organism evidence="13 14">
    <name type="scientific">Glaciecola petra</name>
    <dbReference type="NCBI Taxonomy" id="3075602"/>
    <lineage>
        <taxon>Bacteria</taxon>
        <taxon>Pseudomonadati</taxon>
        <taxon>Pseudomonadota</taxon>
        <taxon>Gammaproteobacteria</taxon>
        <taxon>Alteromonadales</taxon>
        <taxon>Alteromonadaceae</taxon>
        <taxon>Glaciecola</taxon>
    </lineage>
</organism>
<keyword evidence="14" id="KW-1185">Reference proteome</keyword>
<proteinExistence type="inferred from homology"/>
<comment type="pathway">
    <text evidence="2 11">Cofactor biosynthesis; NAD(+) biosynthesis; deamido-NAD(+) from nicotinate D-ribonucleotide: step 1/1.</text>
</comment>
<dbReference type="EC" id="2.7.7.18" evidence="11"/>
<dbReference type="HAMAP" id="MF_00244">
    <property type="entry name" value="NaMN_adenylyltr"/>
    <property type="match status" value="1"/>
</dbReference>
<keyword evidence="8 11" id="KW-0067">ATP-binding</keyword>
<evidence type="ECO:0000256" key="8">
    <source>
        <dbReference type="ARBA" id="ARBA00022840"/>
    </source>
</evidence>
<dbReference type="SUPFAM" id="SSF52374">
    <property type="entry name" value="Nucleotidylyl transferase"/>
    <property type="match status" value="1"/>
</dbReference>
<dbReference type="EMBL" id="JAVRHX010000001">
    <property type="protein sequence ID" value="MDT0594513.1"/>
    <property type="molecule type" value="Genomic_DNA"/>
</dbReference>
<name>A0ABU2ZPF4_9ALTE</name>
<gene>
    <name evidence="11 13" type="primary">nadD</name>
    <name evidence="13" type="ORF">RM552_06625</name>
</gene>
<evidence type="ECO:0000256" key="3">
    <source>
        <dbReference type="ARBA" id="ARBA00009014"/>
    </source>
</evidence>
<accession>A0ABU2ZPF4</accession>
<feature type="domain" description="Cytidyltransferase-like" evidence="12">
    <location>
        <begin position="16"/>
        <end position="150"/>
    </location>
</feature>
<evidence type="ECO:0000256" key="6">
    <source>
        <dbReference type="ARBA" id="ARBA00022695"/>
    </source>
</evidence>
<dbReference type="PANTHER" id="PTHR39321">
    <property type="entry name" value="NICOTINATE-NUCLEOTIDE ADENYLYLTRANSFERASE-RELATED"/>
    <property type="match status" value="1"/>
</dbReference>
<reference evidence="13 14" key="1">
    <citation type="submission" date="2023-09" db="EMBL/GenBank/DDBJ databases">
        <authorList>
            <person name="Rey-Velasco X."/>
        </authorList>
    </citation>
    <scope>NUCLEOTIDE SEQUENCE [LARGE SCALE GENOMIC DNA]</scope>
    <source>
        <strain evidence="13 14">P117</strain>
    </source>
</reference>
<comment type="caution">
    <text evidence="13">The sequence shown here is derived from an EMBL/GenBank/DDBJ whole genome shotgun (WGS) entry which is preliminary data.</text>
</comment>
<dbReference type="NCBIfam" id="TIGR00482">
    <property type="entry name" value="nicotinate (nicotinamide) nucleotide adenylyltransferase"/>
    <property type="match status" value="1"/>
</dbReference>
<evidence type="ECO:0000256" key="10">
    <source>
        <dbReference type="ARBA" id="ARBA00048721"/>
    </source>
</evidence>
<dbReference type="GO" id="GO:0016779">
    <property type="term" value="F:nucleotidyltransferase activity"/>
    <property type="evidence" value="ECO:0007669"/>
    <property type="project" value="UniProtKB-KW"/>
</dbReference>
<dbReference type="CDD" id="cd02165">
    <property type="entry name" value="NMNAT"/>
    <property type="match status" value="1"/>
</dbReference>
<dbReference type="NCBIfam" id="TIGR00125">
    <property type="entry name" value="cyt_tran_rel"/>
    <property type="match status" value="1"/>
</dbReference>
<keyword evidence="4 11" id="KW-0662">Pyridine nucleotide biosynthesis</keyword>
<dbReference type="InterPro" id="IPR005248">
    <property type="entry name" value="NadD/NMNAT"/>
</dbReference>
<dbReference type="RefSeq" id="WP_311367982.1">
    <property type="nucleotide sequence ID" value="NZ_JAVRHX010000001.1"/>
</dbReference>
<dbReference type="PANTHER" id="PTHR39321:SF3">
    <property type="entry name" value="PHOSPHOPANTETHEINE ADENYLYLTRANSFERASE"/>
    <property type="match status" value="1"/>
</dbReference>
<dbReference type="Pfam" id="PF01467">
    <property type="entry name" value="CTP_transf_like"/>
    <property type="match status" value="1"/>
</dbReference>
<evidence type="ECO:0000256" key="1">
    <source>
        <dbReference type="ARBA" id="ARBA00002324"/>
    </source>
</evidence>
<evidence type="ECO:0000313" key="14">
    <source>
        <dbReference type="Proteomes" id="UP001253545"/>
    </source>
</evidence>
<evidence type="ECO:0000256" key="7">
    <source>
        <dbReference type="ARBA" id="ARBA00022741"/>
    </source>
</evidence>
<dbReference type="Gene3D" id="3.40.50.620">
    <property type="entry name" value="HUPs"/>
    <property type="match status" value="1"/>
</dbReference>
<sequence>MHSPKLTSKVKNIRYIYGGTFDPPHYGHLSPLQDAMDKLDISHVELMPTFVSALKSNVSHHRHRLAMLDMLIQEDPRLSINKLELELAKPSFTVNTLLQLKENEPNTHFVFIIGSDSLQNIHKWKQWQTIFSLASVLVLHREFEQNTKTSAQTKPTNTALASNLNDIFLTQCELDKLIGTKMDEQCQQFLSMRLAQTNEKKQCIKSASFKDIIASSVSGKLFLVKNRGLALSSSFLREQIAVGASVNAWLPDNINAYIKANNLYKQSI</sequence>
<dbReference type="InterPro" id="IPR014729">
    <property type="entry name" value="Rossmann-like_a/b/a_fold"/>
</dbReference>
<evidence type="ECO:0000256" key="11">
    <source>
        <dbReference type="HAMAP-Rule" id="MF_00244"/>
    </source>
</evidence>
<keyword evidence="9 11" id="KW-0520">NAD</keyword>
<dbReference type="Proteomes" id="UP001253545">
    <property type="component" value="Unassembled WGS sequence"/>
</dbReference>
<keyword evidence="6 11" id="KW-0548">Nucleotidyltransferase</keyword>